<dbReference type="Proteomes" id="UP001367030">
    <property type="component" value="Unassembled WGS sequence"/>
</dbReference>
<dbReference type="RefSeq" id="WP_340339663.1">
    <property type="nucleotide sequence ID" value="NZ_JBBKZS010000032.1"/>
</dbReference>
<evidence type="ECO:0000313" key="6">
    <source>
        <dbReference type="EMBL" id="MEJ8859628.1"/>
    </source>
</evidence>
<dbReference type="InterPro" id="IPR036388">
    <property type="entry name" value="WH-like_DNA-bd_sf"/>
</dbReference>
<feature type="region of interest" description="Disordered" evidence="4">
    <location>
        <begin position="1"/>
        <end position="41"/>
    </location>
</feature>
<keyword evidence="3" id="KW-0804">Transcription</keyword>
<evidence type="ECO:0000259" key="5">
    <source>
        <dbReference type="PROSITE" id="PS50949"/>
    </source>
</evidence>
<proteinExistence type="predicted"/>
<dbReference type="PROSITE" id="PS50949">
    <property type="entry name" value="HTH_GNTR"/>
    <property type="match status" value="1"/>
</dbReference>
<dbReference type="PANTHER" id="PTHR43537">
    <property type="entry name" value="TRANSCRIPTIONAL REGULATOR, GNTR FAMILY"/>
    <property type="match status" value="1"/>
</dbReference>
<gene>
    <name evidence="6" type="ORF">WKW79_34055</name>
</gene>
<evidence type="ECO:0000313" key="7">
    <source>
        <dbReference type="Proteomes" id="UP001367030"/>
    </source>
</evidence>
<dbReference type="Gene3D" id="1.10.10.10">
    <property type="entry name" value="Winged helix-like DNA-binding domain superfamily/Winged helix DNA-binding domain"/>
    <property type="match status" value="2"/>
</dbReference>
<dbReference type="InterPro" id="IPR011711">
    <property type="entry name" value="GntR_C"/>
</dbReference>
<accession>A0ABU8XKN9</accession>
<dbReference type="SMART" id="SM00345">
    <property type="entry name" value="HTH_GNTR"/>
    <property type="match status" value="2"/>
</dbReference>
<dbReference type="InterPro" id="IPR000524">
    <property type="entry name" value="Tscrpt_reg_HTH_GntR"/>
</dbReference>
<dbReference type="SUPFAM" id="SSF48008">
    <property type="entry name" value="GntR ligand-binding domain-like"/>
    <property type="match status" value="1"/>
</dbReference>
<evidence type="ECO:0000256" key="2">
    <source>
        <dbReference type="ARBA" id="ARBA00023125"/>
    </source>
</evidence>
<name>A0ABU8XKN9_9BURK</name>
<keyword evidence="2" id="KW-0238">DNA-binding</keyword>
<dbReference type="EMBL" id="JBBKZS010000032">
    <property type="protein sequence ID" value="MEJ8859628.1"/>
    <property type="molecule type" value="Genomic_DNA"/>
</dbReference>
<protein>
    <submittedName>
        <fullName evidence="6">GntR family transcriptional regulator</fullName>
    </submittedName>
</protein>
<keyword evidence="1" id="KW-0805">Transcription regulation</keyword>
<dbReference type="PANTHER" id="PTHR43537:SF45">
    <property type="entry name" value="GNTR FAMILY REGULATORY PROTEIN"/>
    <property type="match status" value="1"/>
</dbReference>
<dbReference type="Pfam" id="PF00392">
    <property type="entry name" value="GntR"/>
    <property type="match status" value="1"/>
</dbReference>
<evidence type="ECO:0000256" key="3">
    <source>
        <dbReference type="ARBA" id="ARBA00023163"/>
    </source>
</evidence>
<comment type="caution">
    <text evidence="6">The sequence shown here is derived from an EMBL/GenBank/DDBJ whole genome shotgun (WGS) entry which is preliminary data.</text>
</comment>
<evidence type="ECO:0000256" key="4">
    <source>
        <dbReference type="SAM" id="MobiDB-lite"/>
    </source>
</evidence>
<dbReference type="Gene3D" id="1.20.120.530">
    <property type="entry name" value="GntR ligand-binding domain-like"/>
    <property type="match status" value="1"/>
</dbReference>
<dbReference type="SUPFAM" id="SSF46785">
    <property type="entry name" value="Winged helix' DNA-binding domain"/>
    <property type="match status" value="2"/>
</dbReference>
<dbReference type="SMART" id="SM00895">
    <property type="entry name" value="FCD"/>
    <property type="match status" value="1"/>
</dbReference>
<dbReference type="InterPro" id="IPR036390">
    <property type="entry name" value="WH_DNA-bd_sf"/>
</dbReference>
<feature type="domain" description="HTH gntR-type" evidence="5">
    <location>
        <begin position="40"/>
        <end position="107"/>
    </location>
</feature>
<dbReference type="InterPro" id="IPR008920">
    <property type="entry name" value="TF_FadR/GntR_C"/>
</dbReference>
<keyword evidence="7" id="KW-1185">Reference proteome</keyword>
<evidence type="ECO:0000256" key="1">
    <source>
        <dbReference type="ARBA" id="ARBA00023015"/>
    </source>
</evidence>
<organism evidence="6 7">
    <name type="scientific">Variovorax robiniae</name>
    <dbReference type="NCBI Taxonomy" id="1836199"/>
    <lineage>
        <taxon>Bacteria</taxon>
        <taxon>Pseudomonadati</taxon>
        <taxon>Pseudomonadota</taxon>
        <taxon>Betaproteobacteria</taxon>
        <taxon>Burkholderiales</taxon>
        <taxon>Comamonadaceae</taxon>
        <taxon>Variovorax</taxon>
    </lineage>
</organism>
<dbReference type="Pfam" id="PF07729">
    <property type="entry name" value="FCD"/>
    <property type="match status" value="1"/>
</dbReference>
<sequence>MDSSARRTICAMDKDAKKATQELSDGAPGEQAVGERSPRSPVYSRVKQVLRDAITGGFIPHGAVLLEGHVAEILGVTRTPVRQALHELEEEALVSRFDGRGVLAGPAGAQPSRVTLTPAMLGQDESATPVRNAPGWEAIYQEVERDVVHLSVFDQYRINEVELARHFNVGRTVARDVLLRLEALGLVEKDERLRWHVTPLDGKRISNLYELRWLLEPAALRAAIDVAPKDEIAAMMKRLRKAMKSYPDVTRGEMDDLEHDLHVAYLSHCGNRPLLESLQRTRCLLTLSKHVLGGAAPMPRNDPFMAEHLEVFQAAAQHDADRAQSLLQRHLEESCVKVTQRAELVRNTFATPDVSYMR</sequence>
<reference evidence="6 7" key="1">
    <citation type="submission" date="2024-03" db="EMBL/GenBank/DDBJ databases">
        <title>Novel species of the genus Variovorax.</title>
        <authorList>
            <person name="Liu Q."/>
            <person name="Xin Y.-H."/>
        </authorList>
    </citation>
    <scope>NUCLEOTIDE SEQUENCE [LARGE SCALE GENOMIC DNA]</scope>
    <source>
        <strain evidence="6 7">KACC 18901</strain>
    </source>
</reference>